<sequence>GKEELSGLRKDVKEAITSSSLPPGKTAEEREGRKRRVKGAIKTDQEIEDLGKRLFFPQG</sequence>
<organism evidence="2">
    <name type="scientific">marine sediment metagenome</name>
    <dbReference type="NCBI Taxonomy" id="412755"/>
    <lineage>
        <taxon>unclassified sequences</taxon>
        <taxon>metagenomes</taxon>
        <taxon>ecological metagenomes</taxon>
    </lineage>
</organism>
<proteinExistence type="predicted"/>
<gene>
    <name evidence="2" type="ORF">S06H3_13146</name>
</gene>
<evidence type="ECO:0000256" key="1">
    <source>
        <dbReference type="SAM" id="MobiDB-lite"/>
    </source>
</evidence>
<accession>X1L0T8</accession>
<comment type="caution">
    <text evidence="2">The sequence shown here is derived from an EMBL/GenBank/DDBJ whole genome shotgun (WGS) entry which is preliminary data.</text>
</comment>
<feature type="compositionally biased region" description="Basic and acidic residues" evidence="1">
    <location>
        <begin position="1"/>
        <end position="14"/>
    </location>
</feature>
<dbReference type="AlphaFoldDB" id="X1L0T8"/>
<feature type="non-terminal residue" evidence="2">
    <location>
        <position position="1"/>
    </location>
</feature>
<name>X1L0T8_9ZZZZ</name>
<feature type="region of interest" description="Disordered" evidence="1">
    <location>
        <begin position="1"/>
        <end position="42"/>
    </location>
</feature>
<evidence type="ECO:0000313" key="2">
    <source>
        <dbReference type="EMBL" id="GAI12578.1"/>
    </source>
</evidence>
<dbReference type="EMBL" id="BARV01006414">
    <property type="protein sequence ID" value="GAI12578.1"/>
    <property type="molecule type" value="Genomic_DNA"/>
</dbReference>
<protein>
    <submittedName>
        <fullName evidence="2">Uncharacterized protein</fullName>
    </submittedName>
</protein>
<reference evidence="2" key="1">
    <citation type="journal article" date="2014" name="Front. Microbiol.">
        <title>High frequency of phylogenetically diverse reductive dehalogenase-homologous genes in deep subseafloor sedimentary metagenomes.</title>
        <authorList>
            <person name="Kawai M."/>
            <person name="Futagami T."/>
            <person name="Toyoda A."/>
            <person name="Takaki Y."/>
            <person name="Nishi S."/>
            <person name="Hori S."/>
            <person name="Arai W."/>
            <person name="Tsubouchi T."/>
            <person name="Morono Y."/>
            <person name="Uchiyama I."/>
            <person name="Ito T."/>
            <person name="Fujiyama A."/>
            <person name="Inagaki F."/>
            <person name="Takami H."/>
        </authorList>
    </citation>
    <scope>NUCLEOTIDE SEQUENCE</scope>
    <source>
        <strain evidence="2">Expedition CK06-06</strain>
    </source>
</reference>